<proteinExistence type="predicted"/>
<sequence length="76" mass="7960">MSPGNVAREGIPFELFCSLIPGDMSPGKRIPSDKSPGIPGFGEGVKVKDNNLLGKFTLNVLALDAKGNSELEVCSV</sequence>
<dbReference type="Proteomes" id="UP001151760">
    <property type="component" value="Unassembled WGS sequence"/>
</dbReference>
<comment type="caution">
    <text evidence="1">The sequence shown here is derived from an EMBL/GenBank/DDBJ whole genome shotgun (WGS) entry which is preliminary data.</text>
</comment>
<dbReference type="EMBL" id="BQNB010010400">
    <property type="protein sequence ID" value="GJS76769.1"/>
    <property type="molecule type" value="Genomic_DNA"/>
</dbReference>
<name>A0ABQ4YG61_9ASTR</name>
<protein>
    <submittedName>
        <fullName evidence="1">Uncharacterized protein</fullName>
    </submittedName>
</protein>
<accession>A0ABQ4YG61</accession>
<gene>
    <name evidence="1" type="ORF">Tco_0726650</name>
</gene>
<evidence type="ECO:0000313" key="1">
    <source>
        <dbReference type="EMBL" id="GJS76769.1"/>
    </source>
</evidence>
<evidence type="ECO:0000313" key="2">
    <source>
        <dbReference type="Proteomes" id="UP001151760"/>
    </source>
</evidence>
<reference evidence="1" key="2">
    <citation type="submission" date="2022-01" db="EMBL/GenBank/DDBJ databases">
        <authorList>
            <person name="Yamashiro T."/>
            <person name="Shiraishi A."/>
            <person name="Satake H."/>
            <person name="Nakayama K."/>
        </authorList>
    </citation>
    <scope>NUCLEOTIDE SEQUENCE</scope>
</reference>
<reference evidence="1" key="1">
    <citation type="journal article" date="2022" name="Int. J. Mol. Sci.">
        <title>Draft Genome of Tanacetum Coccineum: Genomic Comparison of Closely Related Tanacetum-Family Plants.</title>
        <authorList>
            <person name="Yamashiro T."/>
            <person name="Shiraishi A."/>
            <person name="Nakayama K."/>
            <person name="Satake H."/>
        </authorList>
    </citation>
    <scope>NUCLEOTIDE SEQUENCE</scope>
</reference>
<organism evidence="1 2">
    <name type="scientific">Tanacetum coccineum</name>
    <dbReference type="NCBI Taxonomy" id="301880"/>
    <lineage>
        <taxon>Eukaryota</taxon>
        <taxon>Viridiplantae</taxon>
        <taxon>Streptophyta</taxon>
        <taxon>Embryophyta</taxon>
        <taxon>Tracheophyta</taxon>
        <taxon>Spermatophyta</taxon>
        <taxon>Magnoliopsida</taxon>
        <taxon>eudicotyledons</taxon>
        <taxon>Gunneridae</taxon>
        <taxon>Pentapetalae</taxon>
        <taxon>asterids</taxon>
        <taxon>campanulids</taxon>
        <taxon>Asterales</taxon>
        <taxon>Asteraceae</taxon>
        <taxon>Asteroideae</taxon>
        <taxon>Anthemideae</taxon>
        <taxon>Anthemidinae</taxon>
        <taxon>Tanacetum</taxon>
    </lineage>
</organism>
<keyword evidence="2" id="KW-1185">Reference proteome</keyword>